<proteinExistence type="predicted"/>
<evidence type="ECO:0000313" key="2">
    <source>
        <dbReference type="WBParaSite" id="jg22021"/>
    </source>
</evidence>
<organism evidence="1 2">
    <name type="scientific">Ditylenchus dipsaci</name>
    <dbReference type="NCBI Taxonomy" id="166011"/>
    <lineage>
        <taxon>Eukaryota</taxon>
        <taxon>Metazoa</taxon>
        <taxon>Ecdysozoa</taxon>
        <taxon>Nematoda</taxon>
        <taxon>Chromadorea</taxon>
        <taxon>Rhabditida</taxon>
        <taxon>Tylenchina</taxon>
        <taxon>Tylenchomorpha</taxon>
        <taxon>Sphaerularioidea</taxon>
        <taxon>Anguinidae</taxon>
        <taxon>Anguininae</taxon>
        <taxon>Ditylenchus</taxon>
    </lineage>
</organism>
<evidence type="ECO:0000313" key="1">
    <source>
        <dbReference type="Proteomes" id="UP000887574"/>
    </source>
</evidence>
<dbReference type="AlphaFoldDB" id="A0A915DNS4"/>
<dbReference type="Proteomes" id="UP000887574">
    <property type="component" value="Unplaced"/>
</dbReference>
<accession>A0A915DNS4</accession>
<dbReference type="WBParaSite" id="jg22021">
    <property type="protein sequence ID" value="jg22021"/>
    <property type="gene ID" value="jg22021"/>
</dbReference>
<name>A0A915DNS4_9BILA</name>
<sequence length="97" mass="11146">MVSFTGYRSQLNDTLYSFPFQIPNIHSSIIIPQSYRVYEAVQGRDPDDWLLADSGFDKVIGGRIFVFGRKSYAQWMSAVKKVFVDGTFRISPPLFEQ</sequence>
<reference evidence="2" key="1">
    <citation type="submission" date="2022-11" db="UniProtKB">
        <authorList>
            <consortium name="WormBaseParasite"/>
        </authorList>
    </citation>
    <scope>IDENTIFICATION</scope>
</reference>
<keyword evidence="1" id="KW-1185">Reference proteome</keyword>
<protein>
    <submittedName>
        <fullName evidence="2">Uncharacterized protein</fullName>
    </submittedName>
</protein>